<reference evidence="2 3" key="1">
    <citation type="submission" date="2016-08" db="EMBL/GenBank/DDBJ databases">
        <authorList>
            <person name="Seilhamer J.J."/>
        </authorList>
    </citation>
    <scope>NUCLEOTIDE SEQUENCE [LARGE SCALE GENOMIC DNA]</scope>
    <source>
        <strain evidence="2 3">DX4</strain>
    </source>
</reference>
<feature type="signal peptide" evidence="1">
    <location>
        <begin position="1"/>
        <end position="19"/>
    </location>
</feature>
<dbReference type="RefSeq" id="WP_069380592.1">
    <property type="nucleotide sequence ID" value="NZ_CP017141.1"/>
</dbReference>
<evidence type="ECO:0000256" key="1">
    <source>
        <dbReference type="SAM" id="SignalP"/>
    </source>
</evidence>
<sequence length="106" mass="11821">MRYLAYLFTFCVLALSVWPCCDDEANLSSQEAQYNQVKEIPCDAENSSHTCSPFFHCSSCQAFALTSVAYLVQSAAPFKKEISYSELPISPVILFAGDIWQPPQLV</sequence>
<dbReference type="Proteomes" id="UP000094313">
    <property type="component" value="Chromosome"/>
</dbReference>
<feature type="chain" id="PRO_5009098710" evidence="1">
    <location>
        <begin position="20"/>
        <end position="106"/>
    </location>
</feature>
<keyword evidence="3" id="KW-1185">Reference proteome</keyword>
<dbReference type="EMBL" id="CP017141">
    <property type="protein sequence ID" value="AOM78928.1"/>
    <property type="molecule type" value="Genomic_DNA"/>
</dbReference>
<dbReference type="AlphaFoldDB" id="A0A1D7QJT1"/>
<evidence type="ECO:0000313" key="2">
    <source>
        <dbReference type="EMBL" id="AOM78928.1"/>
    </source>
</evidence>
<keyword evidence="1" id="KW-0732">Signal</keyword>
<proteinExistence type="predicted"/>
<dbReference type="OrthoDB" id="671991at2"/>
<name>A0A1D7QJT1_9SPHI</name>
<dbReference type="InterPro" id="IPR046601">
    <property type="entry name" value="DUF6660"/>
</dbReference>
<accession>A0A1D7QJT1</accession>
<dbReference type="KEGG" id="psty:BFS30_18195"/>
<dbReference type="Pfam" id="PF20365">
    <property type="entry name" value="DUF6660"/>
    <property type="match status" value="1"/>
</dbReference>
<protein>
    <submittedName>
        <fullName evidence="2">Uncharacterized protein</fullName>
    </submittedName>
</protein>
<organism evidence="2 3">
    <name type="scientific">Pedobacter steynii</name>
    <dbReference type="NCBI Taxonomy" id="430522"/>
    <lineage>
        <taxon>Bacteria</taxon>
        <taxon>Pseudomonadati</taxon>
        <taxon>Bacteroidota</taxon>
        <taxon>Sphingobacteriia</taxon>
        <taxon>Sphingobacteriales</taxon>
        <taxon>Sphingobacteriaceae</taxon>
        <taxon>Pedobacter</taxon>
    </lineage>
</organism>
<evidence type="ECO:0000313" key="3">
    <source>
        <dbReference type="Proteomes" id="UP000094313"/>
    </source>
</evidence>
<gene>
    <name evidence="2" type="ORF">BFS30_18195</name>
</gene>